<sequence>MGGEVLVSYTIQLKKLYGQDVFVMAYANDIVAYIPSAAVIDEGGYEGDTSQRVYGLPAKWDKQIEPIIIEAFKQLLID</sequence>
<organism evidence="1">
    <name type="scientific">bioreactor metagenome</name>
    <dbReference type="NCBI Taxonomy" id="1076179"/>
    <lineage>
        <taxon>unclassified sequences</taxon>
        <taxon>metagenomes</taxon>
        <taxon>ecological metagenomes</taxon>
    </lineage>
</organism>
<name>A0A645GRD2_9ZZZZ</name>
<accession>A0A645GRD2</accession>
<comment type="caution">
    <text evidence="1">The sequence shown here is derived from an EMBL/GenBank/DDBJ whole genome shotgun (WGS) entry which is preliminary data.</text>
</comment>
<evidence type="ECO:0000313" key="1">
    <source>
        <dbReference type="EMBL" id="MPN28810.1"/>
    </source>
</evidence>
<dbReference type="AlphaFoldDB" id="A0A645GRD2"/>
<reference evidence="1" key="1">
    <citation type="submission" date="2019-08" db="EMBL/GenBank/DDBJ databases">
        <authorList>
            <person name="Kucharzyk K."/>
            <person name="Murdoch R.W."/>
            <person name="Higgins S."/>
            <person name="Loffler F."/>
        </authorList>
    </citation>
    <scope>NUCLEOTIDE SEQUENCE</scope>
</reference>
<gene>
    <name evidence="1" type="ORF">SDC9_176255</name>
</gene>
<dbReference type="EMBL" id="VSSQ01079242">
    <property type="protein sequence ID" value="MPN28810.1"/>
    <property type="molecule type" value="Genomic_DNA"/>
</dbReference>
<proteinExistence type="predicted"/>
<protein>
    <submittedName>
        <fullName evidence="1">Uncharacterized protein</fullName>
    </submittedName>
</protein>